<protein>
    <submittedName>
        <fullName evidence="2">DUF2917 domain-containing protein</fullName>
    </submittedName>
</protein>
<dbReference type="InterPro" id="IPR021317">
    <property type="entry name" value="DUF2917"/>
</dbReference>
<dbReference type="EMBL" id="JBHTCA010000024">
    <property type="protein sequence ID" value="MFC7411130.1"/>
    <property type="molecule type" value="Genomic_DNA"/>
</dbReference>
<evidence type="ECO:0000313" key="3">
    <source>
        <dbReference type="Proteomes" id="UP001596501"/>
    </source>
</evidence>
<name>A0ABW2QNZ9_9BURK</name>
<evidence type="ECO:0000256" key="1">
    <source>
        <dbReference type="SAM" id="SignalP"/>
    </source>
</evidence>
<gene>
    <name evidence="2" type="ORF">ACFQPB_19890</name>
</gene>
<feature type="chain" id="PRO_5045693283" evidence="1">
    <location>
        <begin position="24"/>
        <end position="111"/>
    </location>
</feature>
<dbReference type="RefSeq" id="WP_382227059.1">
    <property type="nucleotide sequence ID" value="NZ_JBHTCA010000024.1"/>
</dbReference>
<dbReference type="Proteomes" id="UP001596501">
    <property type="component" value="Unassembled WGS sequence"/>
</dbReference>
<reference evidence="3" key="1">
    <citation type="journal article" date="2019" name="Int. J. Syst. Evol. Microbiol.">
        <title>The Global Catalogue of Microorganisms (GCM) 10K type strain sequencing project: providing services to taxonomists for standard genome sequencing and annotation.</title>
        <authorList>
            <consortium name="The Broad Institute Genomics Platform"/>
            <consortium name="The Broad Institute Genome Sequencing Center for Infectious Disease"/>
            <person name="Wu L."/>
            <person name="Ma J."/>
        </authorList>
    </citation>
    <scope>NUCLEOTIDE SEQUENCE [LARGE SCALE GENOMIC DNA]</scope>
    <source>
        <strain evidence="3">CGMCC 1.12371</strain>
    </source>
</reference>
<feature type="signal peptide" evidence="1">
    <location>
        <begin position="1"/>
        <end position="23"/>
    </location>
</feature>
<proteinExistence type="predicted"/>
<comment type="caution">
    <text evidence="2">The sequence shown here is derived from an EMBL/GenBank/DDBJ whole genome shotgun (WGS) entry which is preliminary data.</text>
</comment>
<accession>A0ABW2QNZ9</accession>
<keyword evidence="3" id="KW-1185">Reference proteome</keyword>
<organism evidence="2 3">
    <name type="scientific">Hydrogenophaga atypica</name>
    <dbReference type="NCBI Taxonomy" id="249409"/>
    <lineage>
        <taxon>Bacteria</taxon>
        <taxon>Pseudomonadati</taxon>
        <taxon>Pseudomonadota</taxon>
        <taxon>Betaproteobacteria</taxon>
        <taxon>Burkholderiales</taxon>
        <taxon>Comamonadaceae</taxon>
        <taxon>Hydrogenophaga</taxon>
    </lineage>
</organism>
<sequence length="111" mass="11895">MTTATAPSFLSSLLALLPRRALAARTTPHSDIAPTRLLPGQARTLHAGQGMRLQVLGGRLWLTQPGASQDVFLTAGDALELTQDWVVIEADAMPDAPRQLAHAEYLLRSLG</sequence>
<keyword evidence="1" id="KW-0732">Signal</keyword>
<evidence type="ECO:0000313" key="2">
    <source>
        <dbReference type="EMBL" id="MFC7411130.1"/>
    </source>
</evidence>
<dbReference type="Pfam" id="PF11142">
    <property type="entry name" value="DUF2917"/>
    <property type="match status" value="1"/>
</dbReference>